<dbReference type="GO" id="GO:0016791">
    <property type="term" value="F:phosphatase activity"/>
    <property type="evidence" value="ECO:0007669"/>
    <property type="project" value="TreeGrafter"/>
</dbReference>
<accession>A0A5D4TUI8</accession>
<dbReference type="GO" id="GO:0006003">
    <property type="term" value="P:fructose 2,6-bisphosphate metabolic process"/>
    <property type="evidence" value="ECO:0007669"/>
    <property type="project" value="InterPro"/>
</dbReference>
<dbReference type="GO" id="GO:0005524">
    <property type="term" value="F:ATP binding"/>
    <property type="evidence" value="ECO:0007669"/>
    <property type="project" value="InterPro"/>
</dbReference>
<comment type="caution">
    <text evidence="3">The sequence shown here is derived from an EMBL/GenBank/DDBJ whole genome shotgun (WGS) entry which is preliminary data.</text>
</comment>
<reference evidence="3 4" key="1">
    <citation type="submission" date="2019-08" db="EMBL/GenBank/DDBJ databases">
        <title>Bacillus genomes from the desert of Cuatro Cienegas, Coahuila.</title>
        <authorList>
            <person name="Olmedo-Alvarez G."/>
        </authorList>
    </citation>
    <scope>NUCLEOTIDE SEQUENCE [LARGE SCALE GENOMIC DNA]</scope>
    <source>
        <strain evidence="3 4">CH87b_3T</strain>
    </source>
</reference>
<dbReference type="AlphaFoldDB" id="A0A5D4TUI8"/>
<sequence>MTQICLVRHGQTEWNLLGKLQGQTDIPLNETGKRQAEECREFLKKSEWDVLITTSLMRARKTAEIINESLKLTIVEMDHFKERHFGEGEGLSREEREKRYPDFNFPYMESYEELVGRVQEGLEEIHAQFPAKKVLLVAHGAVINAVLREFHQEKGALEHVKLFNGCLTNLHFRSERWAVHSYNEVGHLSEHFKS</sequence>
<dbReference type="Gene3D" id="3.40.50.1240">
    <property type="entry name" value="Phosphoglycerate mutase-like"/>
    <property type="match status" value="1"/>
</dbReference>
<dbReference type="InterPro" id="IPR001345">
    <property type="entry name" value="PG/BPGM_mutase_AS"/>
</dbReference>
<dbReference type="Pfam" id="PF00300">
    <property type="entry name" value="His_Phos_1"/>
    <property type="match status" value="1"/>
</dbReference>
<proteinExistence type="predicted"/>
<dbReference type="SUPFAM" id="SSF53254">
    <property type="entry name" value="Phosphoglycerate mutase-like"/>
    <property type="match status" value="1"/>
</dbReference>
<dbReference type="PANTHER" id="PTHR48100">
    <property type="entry name" value="BROAD-SPECIFICITY PHOSPHATASE YOR283W-RELATED"/>
    <property type="match status" value="1"/>
</dbReference>
<gene>
    <name evidence="3" type="ORF">FZC85_21285</name>
</gene>
<dbReference type="InterPro" id="IPR050275">
    <property type="entry name" value="PGM_Phosphatase"/>
</dbReference>
<dbReference type="GO" id="GO:0005737">
    <property type="term" value="C:cytoplasm"/>
    <property type="evidence" value="ECO:0007669"/>
    <property type="project" value="TreeGrafter"/>
</dbReference>
<evidence type="ECO:0000313" key="4">
    <source>
        <dbReference type="Proteomes" id="UP000324269"/>
    </source>
</evidence>
<dbReference type="PROSITE" id="PS00175">
    <property type="entry name" value="PG_MUTASE"/>
    <property type="match status" value="1"/>
</dbReference>
<evidence type="ECO:0000313" key="3">
    <source>
        <dbReference type="EMBL" id="TYS79590.1"/>
    </source>
</evidence>
<dbReference type="InterPro" id="IPR029033">
    <property type="entry name" value="His_PPase_superfam"/>
</dbReference>
<feature type="binding site" evidence="2">
    <location>
        <position position="58"/>
    </location>
    <ligand>
        <name>substrate</name>
    </ligand>
</feature>
<dbReference type="SMART" id="SM00855">
    <property type="entry name" value="PGAM"/>
    <property type="match status" value="1"/>
</dbReference>
<name>A0A5D4TUI8_9BACI</name>
<dbReference type="PANTHER" id="PTHR48100:SF59">
    <property type="entry name" value="ADENOSYLCOBALAMIN_ALPHA-RIBAZOLE PHOSPHATASE"/>
    <property type="match status" value="1"/>
</dbReference>
<evidence type="ECO:0000256" key="2">
    <source>
        <dbReference type="PIRSR" id="PIRSR613078-2"/>
    </source>
</evidence>
<dbReference type="InterPro" id="IPR013078">
    <property type="entry name" value="His_Pase_superF_clade-1"/>
</dbReference>
<dbReference type="OrthoDB" id="9782128at2"/>
<dbReference type="Proteomes" id="UP000324269">
    <property type="component" value="Unassembled WGS sequence"/>
</dbReference>
<dbReference type="EMBL" id="VTEZ01000010">
    <property type="protein sequence ID" value="TYS79590.1"/>
    <property type="molecule type" value="Genomic_DNA"/>
</dbReference>
<protein>
    <submittedName>
        <fullName evidence="3">Histidine phosphatase family protein</fullName>
    </submittedName>
</protein>
<feature type="active site" description="Tele-phosphohistidine intermediate" evidence="1">
    <location>
        <position position="9"/>
    </location>
</feature>
<dbReference type="RefSeq" id="WP_148971101.1">
    <property type="nucleotide sequence ID" value="NZ_CANLNA010000017.1"/>
</dbReference>
<dbReference type="CDD" id="cd07067">
    <property type="entry name" value="HP_PGM_like"/>
    <property type="match status" value="1"/>
</dbReference>
<feature type="active site" description="Proton donor/acceptor" evidence="1">
    <location>
        <position position="82"/>
    </location>
</feature>
<evidence type="ECO:0000256" key="1">
    <source>
        <dbReference type="PIRSR" id="PIRSR613078-1"/>
    </source>
</evidence>
<organism evidence="3 4">
    <name type="scientific">Rossellomorea aquimaris</name>
    <dbReference type="NCBI Taxonomy" id="189382"/>
    <lineage>
        <taxon>Bacteria</taxon>
        <taxon>Bacillati</taxon>
        <taxon>Bacillota</taxon>
        <taxon>Bacilli</taxon>
        <taxon>Bacillales</taxon>
        <taxon>Bacillaceae</taxon>
        <taxon>Rossellomorea</taxon>
    </lineage>
</organism>
<feature type="binding site" evidence="2">
    <location>
        <begin position="8"/>
        <end position="15"/>
    </location>
    <ligand>
        <name>substrate</name>
    </ligand>
</feature>
<dbReference type="InterPro" id="IPR003094">
    <property type="entry name" value="6Pfruct_kin"/>
</dbReference>
<dbReference type="PRINTS" id="PR00991">
    <property type="entry name" value="6PFRUCTKNASE"/>
</dbReference>